<comment type="caution">
    <text evidence="10">The sequence shown here is derived from an EMBL/GenBank/DDBJ whole genome shotgun (WGS) entry which is preliminary data.</text>
</comment>
<keyword evidence="7" id="KW-1015">Disulfide bond</keyword>
<evidence type="ECO:0000256" key="1">
    <source>
        <dbReference type="ARBA" id="ARBA00004141"/>
    </source>
</evidence>
<dbReference type="GO" id="GO:1901235">
    <property type="term" value="F:(R)-carnitine transmembrane transporter activity"/>
    <property type="evidence" value="ECO:0007669"/>
    <property type="project" value="TreeGrafter"/>
</dbReference>
<dbReference type="EMBL" id="BEZZ01000401">
    <property type="protein sequence ID" value="GCC31948.1"/>
    <property type="molecule type" value="Genomic_DNA"/>
</dbReference>
<evidence type="ECO:0000256" key="7">
    <source>
        <dbReference type="PIRSR" id="PIRSR600175-2"/>
    </source>
</evidence>
<evidence type="ECO:0000313" key="11">
    <source>
        <dbReference type="Proteomes" id="UP000287033"/>
    </source>
</evidence>
<keyword evidence="5 9" id="KW-0472">Membrane</keyword>
<name>A0A401SNI9_CHIPU</name>
<feature type="binding site" evidence="6">
    <location>
        <position position="54"/>
    </location>
    <ligand>
        <name>Na(+)</name>
        <dbReference type="ChEBI" id="CHEBI:29101"/>
        <label>1</label>
    </ligand>
</feature>
<accession>A0A401SNI9</accession>
<dbReference type="GO" id="GO:0089718">
    <property type="term" value="P:amino acid import across plasma membrane"/>
    <property type="evidence" value="ECO:0007669"/>
    <property type="project" value="TreeGrafter"/>
</dbReference>
<comment type="subcellular location">
    <subcellularLocation>
        <location evidence="1">Membrane</location>
        <topology evidence="1">Multi-pass membrane protein</topology>
    </subcellularLocation>
</comment>
<dbReference type="OrthoDB" id="6581954at2759"/>
<feature type="binding site" evidence="6">
    <location>
        <position position="59"/>
    </location>
    <ligand>
        <name>Na(+)</name>
        <dbReference type="ChEBI" id="CHEBI:29101"/>
        <label>1</label>
    </ligand>
</feature>
<keyword evidence="6" id="KW-0479">Metal-binding</keyword>
<keyword evidence="4 9" id="KW-1133">Transmembrane helix</keyword>
<sequence length="182" mass="20504">MFEKLFSIISRRVRLIYPENGSSSESSALNPSEGMLRDVWTSQTDYLLSMIGYAVGLGNIWRFPYLAFKNGGGAFVLPYITMLAFAGLPVFFLECSLGQFSSLGPVLVWKAVPILQGVGITMVFVSTFVALYYNCIIGYTVYYLFASFQYPLPWSNCFDWWGADESCRNDVKGNLMAFFLIE</sequence>
<feature type="disulfide bond" evidence="7">
    <location>
        <begin position="157"/>
        <end position="167"/>
    </location>
</feature>
<keyword evidence="3 8" id="KW-0812">Transmembrane</keyword>
<dbReference type="GO" id="GO:0015374">
    <property type="term" value="F:neutral, basic amino acid:sodium:chloride symporter activity"/>
    <property type="evidence" value="ECO:0007669"/>
    <property type="project" value="TreeGrafter"/>
</dbReference>
<dbReference type="Proteomes" id="UP000287033">
    <property type="component" value="Unassembled WGS sequence"/>
</dbReference>
<dbReference type="GO" id="GO:0022858">
    <property type="term" value="F:alanine transmembrane transporter activity"/>
    <property type="evidence" value="ECO:0007669"/>
    <property type="project" value="TreeGrafter"/>
</dbReference>
<feature type="binding site" evidence="6">
    <location>
        <position position="55"/>
    </location>
    <ligand>
        <name>Na(+)</name>
        <dbReference type="ChEBI" id="CHEBI:29101"/>
        <label>1</label>
    </ligand>
</feature>
<dbReference type="PANTHER" id="PTHR11616">
    <property type="entry name" value="SODIUM/CHLORIDE DEPENDENT TRANSPORTER"/>
    <property type="match status" value="1"/>
</dbReference>
<dbReference type="InterPro" id="IPR000175">
    <property type="entry name" value="Na/ntran_symport"/>
</dbReference>
<dbReference type="InterPro" id="IPR037272">
    <property type="entry name" value="SNS_sf"/>
</dbReference>
<proteinExistence type="inferred from homology"/>
<keyword evidence="11" id="KW-1185">Reference proteome</keyword>
<evidence type="ECO:0000256" key="8">
    <source>
        <dbReference type="RuleBase" id="RU003732"/>
    </source>
</evidence>
<dbReference type="GO" id="GO:0046872">
    <property type="term" value="F:metal ion binding"/>
    <property type="evidence" value="ECO:0007669"/>
    <property type="project" value="UniProtKB-KW"/>
</dbReference>
<organism evidence="10 11">
    <name type="scientific">Chiloscyllium punctatum</name>
    <name type="common">Brownbanded bambooshark</name>
    <name type="synonym">Hemiscyllium punctatum</name>
    <dbReference type="NCBI Taxonomy" id="137246"/>
    <lineage>
        <taxon>Eukaryota</taxon>
        <taxon>Metazoa</taxon>
        <taxon>Chordata</taxon>
        <taxon>Craniata</taxon>
        <taxon>Vertebrata</taxon>
        <taxon>Chondrichthyes</taxon>
        <taxon>Elasmobranchii</taxon>
        <taxon>Galeomorphii</taxon>
        <taxon>Galeoidea</taxon>
        <taxon>Orectolobiformes</taxon>
        <taxon>Hemiscylliidae</taxon>
        <taxon>Chiloscyllium</taxon>
    </lineage>
</organism>
<dbReference type="PROSITE" id="PS00754">
    <property type="entry name" value="NA_NEUROTRAN_SYMP_2"/>
    <property type="match status" value="1"/>
</dbReference>
<dbReference type="OMA" id="DWWGADE"/>
<feature type="transmembrane region" description="Helical" evidence="9">
    <location>
        <begin position="46"/>
        <end position="63"/>
    </location>
</feature>
<dbReference type="GO" id="GO:0005886">
    <property type="term" value="C:plasma membrane"/>
    <property type="evidence" value="ECO:0007669"/>
    <property type="project" value="TreeGrafter"/>
</dbReference>
<evidence type="ECO:0000256" key="3">
    <source>
        <dbReference type="ARBA" id="ARBA00022692"/>
    </source>
</evidence>
<keyword evidence="8" id="KW-0769">Symport</keyword>
<comment type="similarity">
    <text evidence="8">Belongs to the sodium:neurotransmitter symporter (SNF) (TC 2.A.22) family.</text>
</comment>
<feature type="transmembrane region" description="Helical" evidence="9">
    <location>
        <begin position="75"/>
        <end position="93"/>
    </location>
</feature>
<protein>
    <recommendedName>
        <fullName evidence="8">Transporter</fullName>
    </recommendedName>
</protein>
<dbReference type="PANTHER" id="PTHR11616:SF286">
    <property type="entry name" value="SODIUM- AND CHLORIDE-DEPENDENT NEUTRAL AND BASIC AMINO ACID TRANSPORTER B(0+)"/>
    <property type="match status" value="1"/>
</dbReference>
<feature type="transmembrane region" description="Helical" evidence="9">
    <location>
        <begin position="113"/>
        <end position="133"/>
    </location>
</feature>
<dbReference type="Pfam" id="PF00209">
    <property type="entry name" value="SNF"/>
    <property type="match status" value="1"/>
</dbReference>
<dbReference type="SUPFAM" id="SSF161070">
    <property type="entry name" value="SNF-like"/>
    <property type="match status" value="1"/>
</dbReference>
<dbReference type="GO" id="GO:0001761">
    <property type="term" value="F:beta-alanine transmembrane transporter activity"/>
    <property type="evidence" value="ECO:0007669"/>
    <property type="project" value="TreeGrafter"/>
</dbReference>
<dbReference type="GO" id="GO:0015657">
    <property type="term" value="F:branched-chain amino acid:sodium symporter activity"/>
    <property type="evidence" value="ECO:0007669"/>
    <property type="project" value="TreeGrafter"/>
</dbReference>
<evidence type="ECO:0000313" key="10">
    <source>
        <dbReference type="EMBL" id="GCC31948.1"/>
    </source>
</evidence>
<dbReference type="AlphaFoldDB" id="A0A401SNI9"/>
<keyword evidence="6" id="KW-0915">Sodium</keyword>
<dbReference type="STRING" id="137246.A0A401SNI9"/>
<gene>
    <name evidence="10" type="ORF">chiPu_0010408</name>
</gene>
<feature type="binding site" evidence="6">
    <location>
        <position position="52"/>
    </location>
    <ligand>
        <name>Na(+)</name>
        <dbReference type="ChEBI" id="CHEBI:29101"/>
        <label>1</label>
    </ligand>
</feature>
<evidence type="ECO:0000256" key="2">
    <source>
        <dbReference type="ARBA" id="ARBA00022448"/>
    </source>
</evidence>
<dbReference type="PROSITE" id="PS50267">
    <property type="entry name" value="NA_NEUROTRAN_SYMP_3"/>
    <property type="match status" value="1"/>
</dbReference>
<keyword evidence="2 8" id="KW-0813">Transport</keyword>
<evidence type="ECO:0000256" key="6">
    <source>
        <dbReference type="PIRSR" id="PIRSR600175-1"/>
    </source>
</evidence>
<reference evidence="10 11" key="1">
    <citation type="journal article" date="2018" name="Nat. Ecol. Evol.">
        <title>Shark genomes provide insights into elasmobranch evolution and the origin of vertebrates.</title>
        <authorList>
            <person name="Hara Y"/>
            <person name="Yamaguchi K"/>
            <person name="Onimaru K"/>
            <person name="Kadota M"/>
            <person name="Koyanagi M"/>
            <person name="Keeley SD"/>
            <person name="Tatsumi K"/>
            <person name="Tanaka K"/>
            <person name="Motone F"/>
            <person name="Kageyama Y"/>
            <person name="Nozu R"/>
            <person name="Adachi N"/>
            <person name="Nishimura O"/>
            <person name="Nakagawa R"/>
            <person name="Tanegashima C"/>
            <person name="Kiyatake I"/>
            <person name="Matsumoto R"/>
            <person name="Murakumo K"/>
            <person name="Nishida K"/>
            <person name="Terakita A"/>
            <person name="Kuratani S"/>
            <person name="Sato K"/>
            <person name="Hyodo S Kuraku.S."/>
        </authorList>
    </citation>
    <scope>NUCLEOTIDE SEQUENCE [LARGE SCALE GENOMIC DNA]</scope>
</reference>
<evidence type="ECO:0000256" key="4">
    <source>
        <dbReference type="ARBA" id="ARBA00022989"/>
    </source>
</evidence>
<dbReference type="PRINTS" id="PR00176">
    <property type="entry name" value="NANEUSMPORT"/>
</dbReference>
<dbReference type="PROSITE" id="PS00610">
    <property type="entry name" value="NA_NEUROTRAN_SYMP_1"/>
    <property type="match status" value="1"/>
</dbReference>
<evidence type="ECO:0000256" key="9">
    <source>
        <dbReference type="SAM" id="Phobius"/>
    </source>
</evidence>
<evidence type="ECO:0000256" key="5">
    <source>
        <dbReference type="ARBA" id="ARBA00023136"/>
    </source>
</evidence>